<reference evidence="2 3" key="1">
    <citation type="submission" date="2020-07" db="EMBL/GenBank/DDBJ databases">
        <title>Gai3-2, isolated from salt lake.</title>
        <authorList>
            <person name="Cui H."/>
            <person name="Shi X."/>
        </authorList>
    </citation>
    <scope>NUCLEOTIDE SEQUENCE [LARGE SCALE GENOMIC DNA]</scope>
    <source>
        <strain evidence="2 3">Gai3-2</strain>
    </source>
</reference>
<dbReference type="Pfam" id="PF04087">
    <property type="entry name" value="DUF389"/>
    <property type="match status" value="1"/>
</dbReference>
<feature type="transmembrane region" description="Helical" evidence="1">
    <location>
        <begin position="114"/>
        <end position="133"/>
    </location>
</feature>
<name>A0A7D5K6Z2_9EURY</name>
<dbReference type="AlphaFoldDB" id="A0A7D5K6Z2"/>
<dbReference type="Proteomes" id="UP000509750">
    <property type="component" value="Chromosome"/>
</dbReference>
<dbReference type="OrthoDB" id="3266at2157"/>
<dbReference type="NCBIfam" id="TIGR00341">
    <property type="entry name" value="TIGR00341 family protein"/>
    <property type="match status" value="1"/>
</dbReference>
<dbReference type="KEGG" id="halg:HUG10_05420"/>
<feature type="transmembrane region" description="Helical" evidence="1">
    <location>
        <begin position="243"/>
        <end position="267"/>
    </location>
</feature>
<feature type="transmembrane region" description="Helical" evidence="1">
    <location>
        <begin position="139"/>
        <end position="161"/>
    </location>
</feature>
<proteinExistence type="predicted"/>
<dbReference type="GeneID" id="56028251"/>
<keyword evidence="3" id="KW-1185">Reference proteome</keyword>
<feature type="transmembrane region" description="Helical" evidence="1">
    <location>
        <begin position="273"/>
        <end position="296"/>
    </location>
</feature>
<dbReference type="PANTHER" id="PTHR20992:SF9">
    <property type="entry name" value="AT15442P-RELATED"/>
    <property type="match status" value="1"/>
</dbReference>
<sequence>MRLVQLRVPVESREPVLEVLDEEGVDHVDTPETDGDATLVHFPLPTEAVESVLDAVHEVGLEDDGYAVVASAETARSPRFQELEEQYVAGSGAEDALTDAELRSKTLNLTPSRLVYYAMTLLSVLVAVAGLLLDAPSVVVGAMVVAPQVGASLTTAVGATLDDRLMFWNGLRLQFYSLLGSVLAAALFGWAIRNAGFVPPMLDISTVSQISSRTSPGLLTLLVGLCAGAAGGFSLASDIPESLVGVAVAVALVPAAAAAGIGIAWGYPSVTVGASLLLVVNAISINVAAVAVLWGLGYRPWEEVDGPLADLARAARFRRVLVAAAVTAILLLAPGALIANQVVFENDANDAIEETLERPEYDELELVSTHVGFGSGTPDSSSISVTIARPADGAYPQLADAISRAVEVRTGETSLVEIEFVERTRSG</sequence>
<organism evidence="2 3">
    <name type="scientific">Halorarum halophilum</name>
    <dbReference type="NCBI Taxonomy" id="2743090"/>
    <lineage>
        <taxon>Archaea</taxon>
        <taxon>Methanobacteriati</taxon>
        <taxon>Methanobacteriota</taxon>
        <taxon>Stenosarchaea group</taxon>
        <taxon>Halobacteria</taxon>
        <taxon>Halobacteriales</taxon>
        <taxon>Haloferacaceae</taxon>
        <taxon>Halorarum</taxon>
    </lineage>
</organism>
<keyword evidence="1" id="KW-1133">Transmembrane helix</keyword>
<dbReference type="EMBL" id="CP058529">
    <property type="protein sequence ID" value="QLG27014.1"/>
    <property type="molecule type" value="Genomic_DNA"/>
</dbReference>
<keyword evidence="1" id="KW-0812">Transmembrane</keyword>
<dbReference type="InterPro" id="IPR005240">
    <property type="entry name" value="DUF389"/>
</dbReference>
<keyword evidence="1" id="KW-0472">Membrane</keyword>
<dbReference type="RefSeq" id="WP_179168589.1">
    <property type="nucleotide sequence ID" value="NZ_CP058529.1"/>
</dbReference>
<evidence type="ECO:0000256" key="1">
    <source>
        <dbReference type="SAM" id="Phobius"/>
    </source>
</evidence>
<evidence type="ECO:0000313" key="3">
    <source>
        <dbReference type="Proteomes" id="UP000509750"/>
    </source>
</evidence>
<protein>
    <submittedName>
        <fullName evidence="2">TIGR00341 family protein</fullName>
    </submittedName>
</protein>
<evidence type="ECO:0000313" key="2">
    <source>
        <dbReference type="EMBL" id="QLG27014.1"/>
    </source>
</evidence>
<feature type="transmembrane region" description="Helical" evidence="1">
    <location>
        <begin position="317"/>
        <end position="339"/>
    </location>
</feature>
<gene>
    <name evidence="2" type="ORF">HUG10_05420</name>
</gene>
<accession>A0A7D5K6Z2</accession>
<dbReference type="PANTHER" id="PTHR20992">
    <property type="entry name" value="AT15442P-RELATED"/>
    <property type="match status" value="1"/>
</dbReference>
<feature type="transmembrane region" description="Helical" evidence="1">
    <location>
        <begin position="217"/>
        <end position="236"/>
    </location>
</feature>
<feature type="transmembrane region" description="Helical" evidence="1">
    <location>
        <begin position="173"/>
        <end position="192"/>
    </location>
</feature>